<evidence type="ECO:0000259" key="14">
    <source>
        <dbReference type="PROSITE" id="PS51192"/>
    </source>
</evidence>
<comment type="similarity">
    <text evidence="1">Belongs to the helicase family. RecQ subfamily.</text>
</comment>
<accession>A0ABS8XGK6</accession>
<dbReference type="Gene3D" id="3.40.50.300">
    <property type="entry name" value="P-loop containing nucleotide triphosphate hydrolases"/>
    <property type="match status" value="2"/>
</dbReference>
<dbReference type="InterPro" id="IPR004589">
    <property type="entry name" value="DNA_helicase_ATP-dep_RecQ"/>
</dbReference>
<feature type="region of interest" description="Disordered" evidence="13">
    <location>
        <begin position="1"/>
        <end position="41"/>
    </location>
</feature>
<keyword evidence="6" id="KW-0067">ATP-binding</keyword>
<dbReference type="PROSITE" id="PS51194">
    <property type="entry name" value="HELICASE_CTER"/>
    <property type="match status" value="1"/>
</dbReference>
<dbReference type="InterPro" id="IPR011545">
    <property type="entry name" value="DEAD/DEAH_box_helicase_dom"/>
</dbReference>
<dbReference type="SMART" id="SM00487">
    <property type="entry name" value="DEXDc"/>
    <property type="match status" value="1"/>
</dbReference>
<dbReference type="PANTHER" id="PTHR13710">
    <property type="entry name" value="DNA HELICASE RECQ FAMILY MEMBER"/>
    <property type="match status" value="1"/>
</dbReference>
<dbReference type="InterPro" id="IPR032284">
    <property type="entry name" value="RecQ_Zn-bd"/>
</dbReference>
<dbReference type="InterPro" id="IPR027417">
    <property type="entry name" value="P-loop_NTPase"/>
</dbReference>
<dbReference type="Pfam" id="PF16124">
    <property type="entry name" value="RecQ_Zn_bind"/>
    <property type="match status" value="1"/>
</dbReference>
<dbReference type="Gene3D" id="1.10.10.10">
    <property type="entry name" value="Winged helix-like DNA-binding domain superfamily/Winged helix DNA-binding domain"/>
    <property type="match status" value="1"/>
</dbReference>
<keyword evidence="5 16" id="KW-0347">Helicase</keyword>
<dbReference type="InterPro" id="IPR001650">
    <property type="entry name" value="Helicase_C-like"/>
</dbReference>
<reference evidence="16 17" key="1">
    <citation type="submission" date="2021-12" db="EMBL/GenBank/DDBJ databases">
        <title>Genome seq of p7.</title>
        <authorList>
            <person name="Seo T."/>
        </authorList>
    </citation>
    <scope>NUCLEOTIDE SEQUENCE [LARGE SCALE GENOMIC DNA]</scope>
    <source>
        <strain evidence="16 17">P7</strain>
    </source>
</reference>
<dbReference type="CDD" id="cd17920">
    <property type="entry name" value="DEXHc_RecQ"/>
    <property type="match status" value="1"/>
</dbReference>
<proteinExistence type="inferred from homology"/>
<keyword evidence="8" id="KW-0413">Isomerase</keyword>
<evidence type="ECO:0000313" key="17">
    <source>
        <dbReference type="Proteomes" id="UP001201463"/>
    </source>
</evidence>
<comment type="caution">
    <text evidence="16">The sequence shown here is derived from an EMBL/GenBank/DDBJ whole genome shotgun (WGS) entry which is preliminary data.</text>
</comment>
<evidence type="ECO:0000256" key="11">
    <source>
        <dbReference type="ARBA" id="ARBA00044535"/>
    </source>
</evidence>
<evidence type="ECO:0000256" key="9">
    <source>
        <dbReference type="ARBA" id="ARBA00034617"/>
    </source>
</evidence>
<evidence type="ECO:0000313" key="16">
    <source>
        <dbReference type="EMBL" id="MCE4540017.1"/>
    </source>
</evidence>
<evidence type="ECO:0000259" key="15">
    <source>
        <dbReference type="PROSITE" id="PS51194"/>
    </source>
</evidence>
<dbReference type="RefSeq" id="WP_233394533.1">
    <property type="nucleotide sequence ID" value="NZ_JAJTWT010000012.1"/>
</dbReference>
<dbReference type="InterPro" id="IPR014001">
    <property type="entry name" value="Helicase_ATP-bd"/>
</dbReference>
<dbReference type="InterPro" id="IPR002464">
    <property type="entry name" value="DNA/RNA_helicase_DEAH_CS"/>
</dbReference>
<comment type="catalytic activity">
    <reaction evidence="9">
        <text>Couples ATP hydrolysis with the unwinding of duplex DNA by translocating in the 3'-5' direction.</text>
        <dbReference type="EC" id="5.6.2.4"/>
    </reaction>
</comment>
<sequence>MSAAAATAAIAATGSRRMGPREDSPRPAPPPEKLPPREPVQPVKLRGALRRVFGLRALRPGQAEVIERVMAGQSTLAVMPTGAGKSLCYQLPAVLSDALTVVISPLIALMKDQCDALQRRGVAAAQLHSALDANRRLEAEALLTRGALRLLFTTPERLADPHTLGLLQDQRVGLLVVDEAHCISQWGHDFRPAFSALRDARRALGRPPVLALTATASAPVQREIAEALGIPRDGILCHGVYRPNLRLAVELPQTEKERRELVLRRLREEDGSAVVYCATVREATALHRMLREAGLPVGLYHGKRPAAERSAGQEAFMAGEHRLMVATNAFGMGIDKPDIRLVLHAQMPASIEAYVQECGRAGRDGEPADCVLLFREGDRALQQFFAGGQLPSREELAAVWRALASHTPQRGWLPAALAEMARLPQRRLGQVLAALRSVRALRGSEATGLQPATRRDADAVIEAAEAALHKRRQNDRDGLTAMVLYAKAGGCRWAGVLAHFGETLDGGATRCGHCDSCERFEKLLAAERTSPPTDGPASLPPIPARAFEPGQRVRVRRFGWGAVQDCSAESVTIAFPRHGVRQIHPDFVVGVARS</sequence>
<keyword evidence="4 16" id="KW-0378">Hydrolase</keyword>
<keyword evidence="3" id="KW-0547">Nucleotide-binding</keyword>
<name>A0ABS8XGK6_9BURK</name>
<feature type="compositionally biased region" description="Low complexity" evidence="13">
    <location>
        <begin position="1"/>
        <end position="13"/>
    </location>
</feature>
<keyword evidence="7" id="KW-0238">DNA-binding</keyword>
<feature type="compositionally biased region" description="Pro residues" evidence="13">
    <location>
        <begin position="26"/>
        <end position="39"/>
    </location>
</feature>
<evidence type="ECO:0000256" key="12">
    <source>
        <dbReference type="ARBA" id="ARBA00044550"/>
    </source>
</evidence>
<evidence type="ECO:0000256" key="2">
    <source>
        <dbReference type="ARBA" id="ARBA00022723"/>
    </source>
</evidence>
<evidence type="ECO:0000256" key="1">
    <source>
        <dbReference type="ARBA" id="ARBA00005446"/>
    </source>
</evidence>
<dbReference type="GO" id="GO:0003678">
    <property type="term" value="F:DNA helicase activity"/>
    <property type="evidence" value="ECO:0007669"/>
    <property type="project" value="UniProtKB-EC"/>
</dbReference>
<evidence type="ECO:0000256" key="5">
    <source>
        <dbReference type="ARBA" id="ARBA00022806"/>
    </source>
</evidence>
<dbReference type="NCBIfam" id="TIGR00614">
    <property type="entry name" value="recQ_fam"/>
    <property type="match status" value="1"/>
</dbReference>
<dbReference type="Proteomes" id="UP001201463">
    <property type="component" value="Unassembled WGS sequence"/>
</dbReference>
<evidence type="ECO:0000256" key="6">
    <source>
        <dbReference type="ARBA" id="ARBA00022840"/>
    </source>
</evidence>
<dbReference type="Pfam" id="PF00270">
    <property type="entry name" value="DEAD"/>
    <property type="match status" value="1"/>
</dbReference>
<keyword evidence="2" id="KW-0479">Metal-binding</keyword>
<feature type="domain" description="Helicase C-terminal" evidence="15">
    <location>
        <begin position="258"/>
        <end position="407"/>
    </location>
</feature>
<evidence type="ECO:0000256" key="10">
    <source>
        <dbReference type="ARBA" id="ARBA00034808"/>
    </source>
</evidence>
<evidence type="ECO:0000256" key="8">
    <source>
        <dbReference type="ARBA" id="ARBA00023235"/>
    </source>
</evidence>
<dbReference type="SMART" id="SM00490">
    <property type="entry name" value="HELICc"/>
    <property type="match status" value="1"/>
</dbReference>
<dbReference type="PANTHER" id="PTHR13710:SF105">
    <property type="entry name" value="ATP-DEPENDENT DNA HELICASE Q1"/>
    <property type="match status" value="1"/>
</dbReference>
<protein>
    <recommendedName>
        <fullName evidence="11">ATP-dependent DNA helicase RecQ</fullName>
        <ecNumber evidence="10">5.6.2.4</ecNumber>
    </recommendedName>
    <alternativeName>
        <fullName evidence="12">DNA 3'-5' helicase RecQ</fullName>
    </alternativeName>
</protein>
<dbReference type="GO" id="GO:0016787">
    <property type="term" value="F:hydrolase activity"/>
    <property type="evidence" value="ECO:0007669"/>
    <property type="project" value="UniProtKB-KW"/>
</dbReference>
<dbReference type="Pfam" id="PF00271">
    <property type="entry name" value="Helicase_C"/>
    <property type="match status" value="1"/>
</dbReference>
<keyword evidence="17" id="KW-1185">Reference proteome</keyword>
<evidence type="ECO:0000256" key="4">
    <source>
        <dbReference type="ARBA" id="ARBA00022801"/>
    </source>
</evidence>
<feature type="domain" description="Helicase ATP-binding" evidence="14">
    <location>
        <begin position="66"/>
        <end position="234"/>
    </location>
</feature>
<dbReference type="EMBL" id="JAJTWT010000012">
    <property type="protein sequence ID" value="MCE4540017.1"/>
    <property type="molecule type" value="Genomic_DNA"/>
</dbReference>
<dbReference type="SUPFAM" id="SSF52540">
    <property type="entry name" value="P-loop containing nucleoside triphosphate hydrolases"/>
    <property type="match status" value="1"/>
</dbReference>
<organism evidence="16 17">
    <name type="scientific">Pelomonas caseinilytica</name>
    <dbReference type="NCBI Taxonomy" id="2906763"/>
    <lineage>
        <taxon>Bacteria</taxon>
        <taxon>Pseudomonadati</taxon>
        <taxon>Pseudomonadota</taxon>
        <taxon>Betaproteobacteria</taxon>
        <taxon>Burkholderiales</taxon>
        <taxon>Sphaerotilaceae</taxon>
        <taxon>Roseateles</taxon>
    </lineage>
</organism>
<evidence type="ECO:0000256" key="7">
    <source>
        <dbReference type="ARBA" id="ARBA00023125"/>
    </source>
</evidence>
<dbReference type="PROSITE" id="PS00690">
    <property type="entry name" value="DEAH_ATP_HELICASE"/>
    <property type="match status" value="1"/>
</dbReference>
<evidence type="ECO:0000256" key="3">
    <source>
        <dbReference type="ARBA" id="ARBA00022741"/>
    </source>
</evidence>
<dbReference type="InterPro" id="IPR036388">
    <property type="entry name" value="WH-like_DNA-bd_sf"/>
</dbReference>
<evidence type="ECO:0000256" key="13">
    <source>
        <dbReference type="SAM" id="MobiDB-lite"/>
    </source>
</evidence>
<gene>
    <name evidence="16" type="ORF">LXT12_22450</name>
</gene>
<dbReference type="EC" id="5.6.2.4" evidence="10"/>
<dbReference type="PROSITE" id="PS51192">
    <property type="entry name" value="HELICASE_ATP_BIND_1"/>
    <property type="match status" value="1"/>
</dbReference>